<organism evidence="3 4">
    <name type="scientific">Cellulomonas cellasea</name>
    <dbReference type="NCBI Taxonomy" id="43670"/>
    <lineage>
        <taxon>Bacteria</taxon>
        <taxon>Bacillati</taxon>
        <taxon>Actinomycetota</taxon>
        <taxon>Actinomycetes</taxon>
        <taxon>Micrococcales</taxon>
        <taxon>Cellulomonadaceae</taxon>
        <taxon>Cellulomonas</taxon>
    </lineage>
</organism>
<feature type="transmembrane region" description="Helical" evidence="1">
    <location>
        <begin position="36"/>
        <end position="56"/>
    </location>
</feature>
<dbReference type="InterPro" id="IPR013974">
    <property type="entry name" value="SAF"/>
</dbReference>
<dbReference type="AlphaFoldDB" id="A0A7W4UBT8"/>
<keyword evidence="1" id="KW-1133">Transmembrane helix</keyword>
<accession>A0A7W4UBT8</accession>
<dbReference type="SMART" id="SM00858">
    <property type="entry name" value="SAF"/>
    <property type="match status" value="1"/>
</dbReference>
<gene>
    <name evidence="3" type="ORF">FHR80_000224</name>
</gene>
<evidence type="ECO:0000313" key="4">
    <source>
        <dbReference type="Proteomes" id="UP000518206"/>
    </source>
</evidence>
<keyword evidence="1" id="KW-0472">Membrane</keyword>
<dbReference type="RefSeq" id="WP_183294368.1">
    <property type="nucleotide sequence ID" value="NZ_JACHVX010000001.1"/>
</dbReference>
<dbReference type="EMBL" id="JACHVX010000001">
    <property type="protein sequence ID" value="MBB2921330.1"/>
    <property type="molecule type" value="Genomic_DNA"/>
</dbReference>
<name>A0A7W4UBT8_9CELL</name>
<reference evidence="3 4" key="2">
    <citation type="submission" date="2020-08" db="EMBL/GenBank/DDBJ databases">
        <authorList>
            <person name="Partida-Martinez L."/>
            <person name="Huntemann M."/>
            <person name="Clum A."/>
            <person name="Wang J."/>
            <person name="Palaniappan K."/>
            <person name="Ritter S."/>
            <person name="Chen I.-M."/>
            <person name="Stamatis D."/>
            <person name="Reddy T."/>
            <person name="O'Malley R."/>
            <person name="Daum C."/>
            <person name="Shapiro N."/>
            <person name="Ivanova N."/>
            <person name="Kyrpides N."/>
            <person name="Woyke T."/>
        </authorList>
    </citation>
    <scope>NUCLEOTIDE SEQUENCE [LARGE SCALE GENOMIC DNA]</scope>
    <source>
        <strain evidence="3 4">RAS26</strain>
    </source>
</reference>
<dbReference type="Proteomes" id="UP000518206">
    <property type="component" value="Unassembled WGS sequence"/>
</dbReference>
<reference evidence="3 4" key="1">
    <citation type="submission" date="2020-08" db="EMBL/GenBank/DDBJ databases">
        <title>The Agave Microbiome: Exploring the role of microbial communities in plant adaptations to desert environments.</title>
        <authorList>
            <person name="Partida-Martinez L.P."/>
        </authorList>
    </citation>
    <scope>NUCLEOTIDE SEQUENCE [LARGE SCALE GENOMIC DNA]</scope>
    <source>
        <strain evidence="3 4">RAS26</strain>
    </source>
</reference>
<keyword evidence="1" id="KW-0812">Transmembrane</keyword>
<protein>
    <recommendedName>
        <fullName evidence="2">SAF domain-containing protein</fullName>
    </recommendedName>
</protein>
<feature type="domain" description="SAF" evidence="2">
    <location>
        <begin position="62"/>
        <end position="125"/>
    </location>
</feature>
<evidence type="ECO:0000313" key="3">
    <source>
        <dbReference type="EMBL" id="MBB2921330.1"/>
    </source>
</evidence>
<evidence type="ECO:0000259" key="2">
    <source>
        <dbReference type="SMART" id="SM00858"/>
    </source>
</evidence>
<dbReference type="CDD" id="cd11614">
    <property type="entry name" value="SAF_CpaB_FlgA_like"/>
    <property type="match status" value="1"/>
</dbReference>
<proteinExistence type="predicted"/>
<evidence type="ECO:0000256" key="1">
    <source>
        <dbReference type="SAM" id="Phobius"/>
    </source>
</evidence>
<sequence length="227" mass="22607">MTTGTTPASTAANGRTTAPLRAPVLIPPRARRRPGLMVAGIVLALVGALGAAWLVASASDRTAVVVLARDVPFGATLTEQDLTVADVALDPTIESVAADQLEGLVGQVAGATLVTGSVLAPAQVQPVGPPLAGEVLVPLPLEPARMPAGGLTAGDRVLVVDTPAAQAEPPRDTPVTIEASVARVGAPDLNGVVVVDFVAAAEDGPALAARAATGRFALVVLPAGEER</sequence>
<dbReference type="Pfam" id="PF08666">
    <property type="entry name" value="SAF"/>
    <property type="match status" value="1"/>
</dbReference>
<comment type="caution">
    <text evidence="3">The sequence shown here is derived from an EMBL/GenBank/DDBJ whole genome shotgun (WGS) entry which is preliminary data.</text>
</comment>